<name>A0ABT8KHN5_9MICO</name>
<gene>
    <name evidence="3" type="ORF">P5G50_16120</name>
</gene>
<feature type="region of interest" description="Disordered" evidence="1">
    <location>
        <begin position="334"/>
        <end position="359"/>
    </location>
</feature>
<evidence type="ECO:0000313" key="4">
    <source>
        <dbReference type="Proteomes" id="UP001174208"/>
    </source>
</evidence>
<dbReference type="InterPro" id="IPR032830">
    <property type="entry name" value="XPB/Ssl2_N"/>
</dbReference>
<evidence type="ECO:0000313" key="3">
    <source>
        <dbReference type="EMBL" id="MDN4615977.1"/>
    </source>
</evidence>
<evidence type="ECO:0000259" key="2">
    <source>
        <dbReference type="Pfam" id="PF13625"/>
    </source>
</evidence>
<keyword evidence="3" id="KW-0067">ATP-binding</keyword>
<dbReference type="EMBL" id="JAROCF010000001">
    <property type="protein sequence ID" value="MDN4615977.1"/>
    <property type="molecule type" value="Genomic_DNA"/>
</dbReference>
<comment type="caution">
    <text evidence="3">The sequence shown here is derived from an EMBL/GenBank/DDBJ whole genome shotgun (WGS) entry which is preliminary data.</text>
</comment>
<accession>A0ABT8KHN5</accession>
<keyword evidence="3" id="KW-0547">Nucleotide-binding</keyword>
<dbReference type="Pfam" id="PF13625">
    <property type="entry name" value="Helicase_C_3"/>
    <property type="match status" value="1"/>
</dbReference>
<dbReference type="Proteomes" id="UP001174208">
    <property type="component" value="Unassembled WGS sequence"/>
</dbReference>
<keyword evidence="3" id="KW-0347">Helicase</keyword>
<organism evidence="3 4">
    <name type="scientific">Leifsonia williamsii</name>
    <dbReference type="NCBI Taxonomy" id="3035919"/>
    <lineage>
        <taxon>Bacteria</taxon>
        <taxon>Bacillati</taxon>
        <taxon>Actinomycetota</taxon>
        <taxon>Actinomycetes</taxon>
        <taxon>Micrococcales</taxon>
        <taxon>Microbacteriaceae</taxon>
        <taxon>Leifsonia</taxon>
    </lineage>
</organism>
<proteinExistence type="predicted"/>
<protein>
    <submittedName>
        <fullName evidence="3">Helicase-associated domain-containing protein</fullName>
    </submittedName>
</protein>
<feature type="domain" description="Helicase XPB/Ssl2 N-terminal" evidence="2">
    <location>
        <begin position="386"/>
        <end position="510"/>
    </location>
</feature>
<feature type="compositionally biased region" description="Low complexity" evidence="1">
    <location>
        <begin position="334"/>
        <end position="348"/>
    </location>
</feature>
<feature type="compositionally biased region" description="Basic and acidic residues" evidence="1">
    <location>
        <begin position="167"/>
        <end position="176"/>
    </location>
</feature>
<evidence type="ECO:0000256" key="1">
    <source>
        <dbReference type="SAM" id="MobiDB-lite"/>
    </source>
</evidence>
<keyword evidence="4" id="KW-1185">Reference proteome</keyword>
<dbReference type="RefSeq" id="WP_301211989.1">
    <property type="nucleotide sequence ID" value="NZ_JAROCF010000001.1"/>
</dbReference>
<sequence length="651" mass="68829">MSRTGAMTTTLALASRLRAMRDDDLLAGLHARSYRRAGVSDFFDLAEALLDADAVQEALLRLDRIELAALVALGRADVPLGPGAVAETLRGHAATAEVPRERVEAAVALLTDRLLVQPADEGAPGDAAVAPYDAVIARLEAWEAGGLPSPDALLDTAPPDPDPAADATREAGDRAAGDRLAAERAFEAVTAVSELLAELSREGARELQKGGLALPAAKRLAEALAVDQAAVPVVMSVASRAGLIAIEDAAWLPTEGARGWLRGATPERWQRLADAWLATLPGDVRTLLEAHAADRWGAALREHAAWLHPGSPREAQQRLDARLRDALWLGLATTDAAPGGPTGAARTAPSRDLTPSTPGTALLRDGSDAARAALAPLFPGEVDRVYLQHDLTIVSPGPLAPAIESRLRGMADIESRALASTFRLSPASVDRALTAGETAEGIRAFLTEISLTGLPQPIEYVITDAADRHGRVRVRDATGDGVRSAVRSPDATLLRTIEVDQSLAALRLVRSGESLVSRFARDVVFWALADARYPVLAEDAAGRPVPLRRNRVAHPRPASGRDQDAELIARLREHGSAGGDDAGEWLARQLDQAVRARQTVVVQVAMPDGRTLDLVLEPTGVGGGRLRGRDRTADVERTVPLSSVRGVRPAD</sequence>
<feature type="region of interest" description="Disordered" evidence="1">
    <location>
        <begin position="148"/>
        <end position="176"/>
    </location>
</feature>
<reference evidence="3" key="1">
    <citation type="submission" date="2023-06" db="EMBL/GenBank/DDBJ databases">
        <title>MT1 and MT2 Draft Genomes of Novel Species.</title>
        <authorList>
            <person name="Venkateswaran K."/>
        </authorList>
    </citation>
    <scope>NUCLEOTIDE SEQUENCE</scope>
    <source>
        <strain evidence="3">F6_8S_P_1B</strain>
    </source>
</reference>
<dbReference type="GO" id="GO:0004386">
    <property type="term" value="F:helicase activity"/>
    <property type="evidence" value="ECO:0007669"/>
    <property type="project" value="UniProtKB-KW"/>
</dbReference>
<keyword evidence="3" id="KW-0378">Hydrolase</keyword>